<evidence type="ECO:0000256" key="1">
    <source>
        <dbReference type="SAM" id="MobiDB-lite"/>
    </source>
</evidence>
<keyword evidence="3" id="KW-1185">Reference proteome</keyword>
<organism evidence="2 3">
    <name type="scientific">Suillus luteus UH-Slu-Lm8-n1</name>
    <dbReference type="NCBI Taxonomy" id="930992"/>
    <lineage>
        <taxon>Eukaryota</taxon>
        <taxon>Fungi</taxon>
        <taxon>Dikarya</taxon>
        <taxon>Basidiomycota</taxon>
        <taxon>Agaricomycotina</taxon>
        <taxon>Agaricomycetes</taxon>
        <taxon>Agaricomycetidae</taxon>
        <taxon>Boletales</taxon>
        <taxon>Suillineae</taxon>
        <taxon>Suillaceae</taxon>
        <taxon>Suillus</taxon>
    </lineage>
</organism>
<dbReference type="HOGENOM" id="CLU_059987_0_0_1"/>
<reference evidence="2 3" key="1">
    <citation type="submission" date="2014-04" db="EMBL/GenBank/DDBJ databases">
        <authorList>
            <consortium name="DOE Joint Genome Institute"/>
            <person name="Kuo A."/>
            <person name="Ruytinx J."/>
            <person name="Rineau F."/>
            <person name="Colpaert J."/>
            <person name="Kohler A."/>
            <person name="Nagy L.G."/>
            <person name="Floudas D."/>
            <person name="Copeland A."/>
            <person name="Barry K.W."/>
            <person name="Cichocki N."/>
            <person name="Veneault-Fourrey C."/>
            <person name="LaButti K."/>
            <person name="Lindquist E.A."/>
            <person name="Lipzen A."/>
            <person name="Lundell T."/>
            <person name="Morin E."/>
            <person name="Murat C."/>
            <person name="Sun H."/>
            <person name="Tunlid A."/>
            <person name="Henrissat B."/>
            <person name="Grigoriev I.V."/>
            <person name="Hibbett D.S."/>
            <person name="Martin F."/>
            <person name="Nordberg H.P."/>
            <person name="Cantor M.N."/>
            <person name="Hua S.X."/>
        </authorList>
    </citation>
    <scope>NUCLEOTIDE SEQUENCE [LARGE SCALE GENOMIC DNA]</scope>
    <source>
        <strain evidence="2 3">UH-Slu-Lm8-n1</strain>
    </source>
</reference>
<accession>A0A0D0A7S6</accession>
<dbReference type="AlphaFoldDB" id="A0A0D0A7S6"/>
<feature type="region of interest" description="Disordered" evidence="1">
    <location>
        <begin position="246"/>
        <end position="270"/>
    </location>
</feature>
<feature type="compositionally biased region" description="Polar residues" evidence="1">
    <location>
        <begin position="246"/>
        <end position="257"/>
    </location>
</feature>
<gene>
    <name evidence="2" type="ORF">CY34DRAFT_98423</name>
</gene>
<evidence type="ECO:0000313" key="2">
    <source>
        <dbReference type="EMBL" id="KIK34199.1"/>
    </source>
</evidence>
<name>A0A0D0A7S6_9AGAM</name>
<reference evidence="3" key="2">
    <citation type="submission" date="2015-01" db="EMBL/GenBank/DDBJ databases">
        <title>Evolutionary Origins and Diversification of the Mycorrhizal Mutualists.</title>
        <authorList>
            <consortium name="DOE Joint Genome Institute"/>
            <consortium name="Mycorrhizal Genomics Consortium"/>
            <person name="Kohler A."/>
            <person name="Kuo A."/>
            <person name="Nagy L.G."/>
            <person name="Floudas D."/>
            <person name="Copeland A."/>
            <person name="Barry K.W."/>
            <person name="Cichocki N."/>
            <person name="Veneault-Fourrey C."/>
            <person name="LaButti K."/>
            <person name="Lindquist E.A."/>
            <person name="Lipzen A."/>
            <person name="Lundell T."/>
            <person name="Morin E."/>
            <person name="Murat C."/>
            <person name="Riley R."/>
            <person name="Ohm R."/>
            <person name="Sun H."/>
            <person name="Tunlid A."/>
            <person name="Henrissat B."/>
            <person name="Grigoriev I.V."/>
            <person name="Hibbett D.S."/>
            <person name="Martin F."/>
        </authorList>
    </citation>
    <scope>NUCLEOTIDE SEQUENCE [LARGE SCALE GENOMIC DNA]</scope>
    <source>
        <strain evidence="3">UH-Slu-Lm8-n1</strain>
    </source>
</reference>
<dbReference type="EMBL" id="KN835793">
    <property type="protein sequence ID" value="KIK34199.1"/>
    <property type="molecule type" value="Genomic_DNA"/>
</dbReference>
<evidence type="ECO:0000313" key="3">
    <source>
        <dbReference type="Proteomes" id="UP000054485"/>
    </source>
</evidence>
<dbReference type="OrthoDB" id="2693043at2759"/>
<proteinExistence type="predicted"/>
<sequence>MNGEGESLGTALVGRRSDETNAAMEKQFELIDSAINDLVSTTGIPAQQVLNLFLKSRGRIQNAINHWNIYGQYFKLNRLQELKRSGREGDLISKSLSCQLHQILFTLVIVTSTVQRECYKLFQDAYPERWQSILETFEEVQTSSGPPLTVAQRSQEFAKLSKKVTNLLDSATARHGFEAALLMCGKVVNQDASIGYIHTTPGAEEFWATRCRADDDTMIGHFKSHVYHLASLTVVEDAYGKASSSEVKPSQVRMSSSRRVHAPETTQDDAEVQEVPKGVDWRTLDNIQCIKAGITLLFTNLGGKFRSGTFPWKLLPSELARHHYVMKGYPEDTLMPGEPRVTVARPKGVSDLDKREQVVLADALRSGRLTIEKQKDGALSSYILLISS</sequence>
<dbReference type="STRING" id="930992.A0A0D0A7S6"/>
<dbReference type="InParanoid" id="A0A0D0A7S6"/>
<protein>
    <submittedName>
        <fullName evidence="2">Unplaced genomic scaffold CY34scaffold_662, whole genome shotgun sequence</fullName>
    </submittedName>
</protein>
<dbReference type="Proteomes" id="UP000054485">
    <property type="component" value="Unassembled WGS sequence"/>
</dbReference>